<evidence type="ECO:0000313" key="4">
    <source>
        <dbReference type="Proteomes" id="UP000019146"/>
    </source>
</evidence>
<dbReference type="GO" id="GO:0016887">
    <property type="term" value="F:ATP hydrolysis activity"/>
    <property type="evidence" value="ECO:0007669"/>
    <property type="project" value="InterPro"/>
</dbReference>
<dbReference type="Proteomes" id="UP000019146">
    <property type="component" value="Chromosome 2"/>
</dbReference>
<evidence type="ECO:0000256" key="1">
    <source>
        <dbReference type="SAM" id="MobiDB-lite"/>
    </source>
</evidence>
<sequence length="627" mass="70048">MPVTTEVKLDDTALPGTEAAPGVDKDQQQTGFAGRFPEPLSFLEDNTKFQVEAVYHDPQLEIPEYRNNPLILALPPFQSRLEMAMRLRQLYEVPHSDEYRSWSTELRIMALSRVTRNIVVQPVHIKLLEWCHQQIRQHYHQSPTLGAPPDLQNRYARQQRGSVEILEEPHQSHSSSIAIIGMSGVGKSTAAILALTQFPRVIIHKEFNSKPFRGAQLVWIYDVCPHNSSVGSLCRSILGQVDAHLGTFYTKEMANRKLNTADYVAKVAVVLKHHAVGLLVIDEIQNALIKQEERQMLDLLVNMLNSRACPVLFLGTPETALIAPKKSRLLRRVGAHEVRIDPFRKEEIVKDAKDAKIRDWFLESVTRLDFMPVPFSDKAGVYAALMAVSAGVPAFITQAWMITQHAGVTSEKRLKMVTPELVHAATRAVFGMVRGLLRAIELRDYKTLALMGDAAIGSLREQITHWVSDRESRAMQDAISERKSTVEFYSAVRTLIDLGIGKGDAEREVGIAREQSTDLDAKELVRRVLEKYRKPDFNEDTASGRSGTSAAINRDQEQGKHESSSGDGGRDGGANACEALGRFRPRNRNSPQKQEPARTPQPQNGNGTLRPDDVLASHLHPASEEVI</sequence>
<name>A0A0P0RIP0_9BURK</name>
<organism evidence="3 4">
    <name type="scientific">Paraburkholderia caribensis MBA4</name>
    <dbReference type="NCBI Taxonomy" id="1323664"/>
    <lineage>
        <taxon>Bacteria</taxon>
        <taxon>Pseudomonadati</taxon>
        <taxon>Pseudomonadota</taxon>
        <taxon>Betaproteobacteria</taxon>
        <taxon>Burkholderiales</taxon>
        <taxon>Burkholderiaceae</taxon>
        <taxon>Paraburkholderia</taxon>
    </lineage>
</organism>
<feature type="region of interest" description="Disordered" evidence="1">
    <location>
        <begin position="1"/>
        <end position="31"/>
    </location>
</feature>
<feature type="compositionally biased region" description="Basic and acidic residues" evidence="1">
    <location>
        <begin position="554"/>
        <end position="570"/>
    </location>
</feature>
<feature type="domain" description="ORC1/DEAH AAA+ ATPase" evidence="2">
    <location>
        <begin position="172"/>
        <end position="318"/>
    </location>
</feature>
<dbReference type="SUPFAM" id="SSF52540">
    <property type="entry name" value="P-loop containing nucleoside triphosphate hydrolases"/>
    <property type="match status" value="1"/>
</dbReference>
<evidence type="ECO:0000313" key="3">
    <source>
        <dbReference type="EMBL" id="ALL68545.1"/>
    </source>
</evidence>
<evidence type="ECO:0000259" key="2">
    <source>
        <dbReference type="Pfam" id="PF13401"/>
    </source>
</evidence>
<dbReference type="InterPro" id="IPR027417">
    <property type="entry name" value="P-loop_NTPase"/>
</dbReference>
<feature type="compositionally biased region" description="Polar residues" evidence="1">
    <location>
        <begin position="540"/>
        <end position="551"/>
    </location>
</feature>
<dbReference type="KEGG" id="bcai:K788_0000416"/>
<dbReference type="AlphaFoldDB" id="A0A0P0RIP0"/>
<protein>
    <submittedName>
        <fullName evidence="3">Tn7-like transposition protein C</fullName>
    </submittedName>
</protein>
<dbReference type="Pfam" id="PF13401">
    <property type="entry name" value="AAA_22"/>
    <property type="match status" value="1"/>
</dbReference>
<feature type="region of interest" description="Disordered" evidence="1">
    <location>
        <begin position="536"/>
        <end position="627"/>
    </location>
</feature>
<accession>A0A0P0RIP0</accession>
<dbReference type="Gene3D" id="3.40.50.300">
    <property type="entry name" value="P-loop containing nucleotide triphosphate hydrolases"/>
    <property type="match status" value="1"/>
</dbReference>
<proteinExistence type="predicted"/>
<gene>
    <name evidence="3" type="ORF">K788_0000416</name>
</gene>
<dbReference type="EMBL" id="CP012747">
    <property type="protein sequence ID" value="ALL68545.1"/>
    <property type="molecule type" value="Genomic_DNA"/>
</dbReference>
<dbReference type="InterPro" id="IPR049945">
    <property type="entry name" value="AAA_22"/>
</dbReference>
<reference evidence="3 4" key="1">
    <citation type="journal article" date="2014" name="Genome Announc.">
        <title>Draft Genome Sequence of the Haloacid-Degrading Burkholderia caribensis Strain MBA4.</title>
        <authorList>
            <person name="Pan Y."/>
            <person name="Kong K.F."/>
            <person name="Tsang J.S."/>
        </authorList>
    </citation>
    <scope>NUCLEOTIDE SEQUENCE [LARGE SCALE GENOMIC DNA]</scope>
    <source>
        <strain evidence="3 4">MBA4</strain>
    </source>
</reference>